<name>A0A0D3H2C1_9ORYZ</name>
<evidence type="ECO:0000313" key="2">
    <source>
        <dbReference type="Proteomes" id="UP000026960"/>
    </source>
</evidence>
<evidence type="ECO:0000313" key="1">
    <source>
        <dbReference type="EnsemblPlants" id="OBART08G21100.1"/>
    </source>
</evidence>
<proteinExistence type="predicted"/>
<reference evidence="1" key="1">
    <citation type="journal article" date="2009" name="Rice">
        <title>De Novo Next Generation Sequencing of Plant Genomes.</title>
        <authorList>
            <person name="Rounsley S."/>
            <person name="Marri P.R."/>
            <person name="Yu Y."/>
            <person name="He R."/>
            <person name="Sisneros N."/>
            <person name="Goicoechea J.L."/>
            <person name="Lee S.J."/>
            <person name="Angelova A."/>
            <person name="Kudrna D."/>
            <person name="Luo M."/>
            <person name="Affourtit J."/>
            <person name="Desany B."/>
            <person name="Knight J."/>
            <person name="Niazi F."/>
            <person name="Egholm M."/>
            <person name="Wing R.A."/>
        </authorList>
    </citation>
    <scope>NUCLEOTIDE SEQUENCE [LARGE SCALE GENOMIC DNA]</scope>
    <source>
        <strain evidence="1">cv. IRGC 105608</strain>
    </source>
</reference>
<reference evidence="1" key="2">
    <citation type="submission" date="2015-03" db="UniProtKB">
        <authorList>
            <consortium name="EnsemblPlants"/>
        </authorList>
    </citation>
    <scope>IDENTIFICATION</scope>
</reference>
<sequence>MAQKRPSPMAALLRSLPLGVHQVGIDDEVGGEAAEAAAAEEPVDTDRPTRAVALLARRSSAPPRV</sequence>
<dbReference type="AlphaFoldDB" id="A0A0D3H2C1"/>
<accession>A0A0D3H2C1</accession>
<keyword evidence="2" id="KW-1185">Reference proteome</keyword>
<dbReference type="PaxDb" id="65489-OBART08G21100.1"/>
<dbReference type="HOGENOM" id="CLU_2853298_0_0_1"/>
<dbReference type="Proteomes" id="UP000026960">
    <property type="component" value="Chromosome 8"/>
</dbReference>
<dbReference type="Gramene" id="OBART08G21100.1">
    <property type="protein sequence ID" value="OBART08G21100.1"/>
    <property type="gene ID" value="OBART08G21100"/>
</dbReference>
<organism evidence="1">
    <name type="scientific">Oryza barthii</name>
    <dbReference type="NCBI Taxonomy" id="65489"/>
    <lineage>
        <taxon>Eukaryota</taxon>
        <taxon>Viridiplantae</taxon>
        <taxon>Streptophyta</taxon>
        <taxon>Embryophyta</taxon>
        <taxon>Tracheophyta</taxon>
        <taxon>Spermatophyta</taxon>
        <taxon>Magnoliopsida</taxon>
        <taxon>Liliopsida</taxon>
        <taxon>Poales</taxon>
        <taxon>Poaceae</taxon>
        <taxon>BOP clade</taxon>
        <taxon>Oryzoideae</taxon>
        <taxon>Oryzeae</taxon>
        <taxon>Oryzinae</taxon>
        <taxon>Oryza</taxon>
    </lineage>
</organism>
<dbReference type="EnsemblPlants" id="OBART08G21100.1">
    <property type="protein sequence ID" value="OBART08G21100.1"/>
    <property type="gene ID" value="OBART08G21100"/>
</dbReference>
<protein>
    <submittedName>
        <fullName evidence="1">Uncharacterized protein</fullName>
    </submittedName>
</protein>